<feature type="region of interest" description="Disordered" evidence="1">
    <location>
        <begin position="129"/>
        <end position="151"/>
    </location>
</feature>
<gene>
    <name evidence="2" type="ORF">BU16DRAFT_282325</name>
</gene>
<keyword evidence="3" id="KW-1185">Reference proteome</keyword>
<reference evidence="2" key="1">
    <citation type="journal article" date="2020" name="Stud. Mycol.">
        <title>101 Dothideomycetes genomes: a test case for predicting lifestyles and emergence of pathogens.</title>
        <authorList>
            <person name="Haridas S."/>
            <person name="Albert R."/>
            <person name="Binder M."/>
            <person name="Bloem J."/>
            <person name="Labutti K."/>
            <person name="Salamov A."/>
            <person name="Andreopoulos B."/>
            <person name="Baker S."/>
            <person name="Barry K."/>
            <person name="Bills G."/>
            <person name="Bluhm B."/>
            <person name="Cannon C."/>
            <person name="Castanera R."/>
            <person name="Culley D."/>
            <person name="Daum C."/>
            <person name="Ezra D."/>
            <person name="Gonzalez J."/>
            <person name="Henrissat B."/>
            <person name="Kuo A."/>
            <person name="Liang C."/>
            <person name="Lipzen A."/>
            <person name="Lutzoni F."/>
            <person name="Magnuson J."/>
            <person name="Mondo S."/>
            <person name="Nolan M."/>
            <person name="Ohm R."/>
            <person name="Pangilinan J."/>
            <person name="Park H.-J."/>
            <person name="Ramirez L."/>
            <person name="Alfaro M."/>
            <person name="Sun H."/>
            <person name="Tritt A."/>
            <person name="Yoshinaga Y."/>
            <person name="Zwiers L.-H."/>
            <person name="Turgeon B."/>
            <person name="Goodwin S."/>
            <person name="Spatafora J."/>
            <person name="Crous P."/>
            <person name="Grigoriev I."/>
        </authorList>
    </citation>
    <scope>NUCLEOTIDE SEQUENCE</scope>
    <source>
        <strain evidence="2">CBS 269.34</strain>
    </source>
</reference>
<feature type="region of interest" description="Disordered" evidence="1">
    <location>
        <begin position="1"/>
        <end position="50"/>
    </location>
</feature>
<dbReference type="EMBL" id="MU004184">
    <property type="protein sequence ID" value="KAF2499754.1"/>
    <property type="molecule type" value="Genomic_DNA"/>
</dbReference>
<dbReference type="AlphaFoldDB" id="A0A6A6R5X6"/>
<sequence>MSNPQHHGFAALNLGNGWFQPSSTSPNTTTTPGTRKTPSGQYPGRIMLPDPRPREPWHPAEPRAVVHIPHHYLGPATYTFQIEHLHCDGAPSPPPPLPQHHGLEIQTRTRSRWIHLIEARAAPHVLHRSPEAAGRFSSSGTRHRRSLSTTTLRGGTEGYGCWKVTAKRC</sequence>
<evidence type="ECO:0000313" key="3">
    <source>
        <dbReference type="Proteomes" id="UP000799750"/>
    </source>
</evidence>
<accession>A0A6A6R5X6</accession>
<feature type="compositionally biased region" description="Low complexity" evidence="1">
    <location>
        <begin position="21"/>
        <end position="39"/>
    </location>
</feature>
<dbReference type="Proteomes" id="UP000799750">
    <property type="component" value="Unassembled WGS sequence"/>
</dbReference>
<evidence type="ECO:0000256" key="1">
    <source>
        <dbReference type="SAM" id="MobiDB-lite"/>
    </source>
</evidence>
<organism evidence="2 3">
    <name type="scientific">Lophium mytilinum</name>
    <dbReference type="NCBI Taxonomy" id="390894"/>
    <lineage>
        <taxon>Eukaryota</taxon>
        <taxon>Fungi</taxon>
        <taxon>Dikarya</taxon>
        <taxon>Ascomycota</taxon>
        <taxon>Pezizomycotina</taxon>
        <taxon>Dothideomycetes</taxon>
        <taxon>Pleosporomycetidae</taxon>
        <taxon>Mytilinidiales</taxon>
        <taxon>Mytilinidiaceae</taxon>
        <taxon>Lophium</taxon>
    </lineage>
</organism>
<evidence type="ECO:0000313" key="2">
    <source>
        <dbReference type="EMBL" id="KAF2499754.1"/>
    </source>
</evidence>
<proteinExistence type="predicted"/>
<name>A0A6A6R5X6_9PEZI</name>
<protein>
    <submittedName>
        <fullName evidence="2">Uncharacterized protein</fullName>
    </submittedName>
</protein>